<evidence type="ECO:0000256" key="1">
    <source>
        <dbReference type="SAM" id="SignalP"/>
    </source>
</evidence>
<proteinExistence type="predicted"/>
<evidence type="ECO:0000313" key="3">
    <source>
        <dbReference type="EMBL" id="GIG49851.1"/>
    </source>
</evidence>
<reference evidence="3" key="1">
    <citation type="submission" date="2021-01" db="EMBL/GenBank/DDBJ databases">
        <title>Whole genome shotgun sequence of Dactylosporangium siamense NBRC 106093.</title>
        <authorList>
            <person name="Komaki H."/>
            <person name="Tamura T."/>
        </authorList>
    </citation>
    <scope>NUCLEOTIDE SEQUENCE</scope>
    <source>
        <strain evidence="3">NBRC 106093</strain>
    </source>
</reference>
<feature type="domain" description="Sulfatase N-terminal" evidence="2">
    <location>
        <begin position="27"/>
        <end position="333"/>
    </location>
</feature>
<comment type="caution">
    <text evidence="3">The sequence shown here is derived from an EMBL/GenBank/DDBJ whole genome shotgun (WGS) entry which is preliminary data.</text>
</comment>
<dbReference type="PANTHER" id="PTHR43108:SF8">
    <property type="entry name" value="SD21168P"/>
    <property type="match status" value="1"/>
</dbReference>
<keyword evidence="4" id="KW-1185">Reference proteome</keyword>
<feature type="chain" id="PRO_5038101137" description="Sulfatase N-terminal domain-containing protein" evidence="1">
    <location>
        <begin position="23"/>
        <end position="441"/>
    </location>
</feature>
<organism evidence="3 4">
    <name type="scientific">Dactylosporangium siamense</name>
    <dbReference type="NCBI Taxonomy" id="685454"/>
    <lineage>
        <taxon>Bacteria</taxon>
        <taxon>Bacillati</taxon>
        <taxon>Actinomycetota</taxon>
        <taxon>Actinomycetes</taxon>
        <taxon>Micromonosporales</taxon>
        <taxon>Micromonosporaceae</taxon>
        <taxon>Dactylosporangium</taxon>
    </lineage>
</organism>
<dbReference type="Proteomes" id="UP000660611">
    <property type="component" value="Unassembled WGS sequence"/>
</dbReference>
<dbReference type="InterPro" id="IPR017850">
    <property type="entry name" value="Alkaline_phosphatase_core_sf"/>
</dbReference>
<dbReference type="PANTHER" id="PTHR43108">
    <property type="entry name" value="N-ACETYLGLUCOSAMINE-6-SULFATASE FAMILY MEMBER"/>
    <property type="match status" value="1"/>
</dbReference>
<sequence length="441" mass="48957">MRALLATILMAATLVAPVPAVAAPARPNVLLLLMDDARTGQTFAMPRALAWLRDHGTTYPNAMVSTPSCCPSRASILSGRYAHNHRVTQQAAVGRFDHTRSLQHELHTAGYRTAAVGKLFNTWDITQRPPYFDQWALTGGGYVDADFVVDGQATKAAYSTTFIGGQVNRYLDRYERDDAKPWFIYAGFTAPHAPQVPEPRYANLSYPWEGNPATREADRSDKPAYVRRFNRTQEQGAEERQGQLRTLRSVDDAVESIRRQLEARGELDNTLVILMSDNGKFWGEHGLQEKFMPYLQAERVPLLISWPGHVGKGSDPRLAANLDITPTVLAAAGLTPSYQVDGRNLLAPGDRSALLTEYWRDPANGAGIPPWASTYVPDRYRYTEIYDDTGAVTDREYYDLARDPWQLTNLLRDGSADNDPATGPLSAALARQRTCTGRTCP</sequence>
<dbReference type="InterPro" id="IPR000917">
    <property type="entry name" value="Sulfatase_N"/>
</dbReference>
<dbReference type="RefSeq" id="WP_203851506.1">
    <property type="nucleotide sequence ID" value="NZ_BAAAVW010000008.1"/>
</dbReference>
<dbReference type="AlphaFoldDB" id="A0A919PV48"/>
<dbReference type="Pfam" id="PF00884">
    <property type="entry name" value="Sulfatase"/>
    <property type="match status" value="1"/>
</dbReference>
<accession>A0A919PV48</accession>
<dbReference type="SUPFAM" id="SSF53649">
    <property type="entry name" value="Alkaline phosphatase-like"/>
    <property type="match status" value="1"/>
</dbReference>
<keyword evidence="1" id="KW-0732">Signal</keyword>
<dbReference type="Gene3D" id="3.40.720.10">
    <property type="entry name" value="Alkaline Phosphatase, subunit A"/>
    <property type="match status" value="1"/>
</dbReference>
<dbReference type="EMBL" id="BONQ01000125">
    <property type="protein sequence ID" value="GIG49851.1"/>
    <property type="molecule type" value="Genomic_DNA"/>
</dbReference>
<feature type="signal peptide" evidence="1">
    <location>
        <begin position="1"/>
        <end position="22"/>
    </location>
</feature>
<gene>
    <name evidence="3" type="ORF">Dsi01nite_078920</name>
</gene>
<evidence type="ECO:0000313" key="4">
    <source>
        <dbReference type="Proteomes" id="UP000660611"/>
    </source>
</evidence>
<evidence type="ECO:0000259" key="2">
    <source>
        <dbReference type="Pfam" id="PF00884"/>
    </source>
</evidence>
<dbReference type="CDD" id="cd16147">
    <property type="entry name" value="G6S"/>
    <property type="match status" value="1"/>
</dbReference>
<name>A0A919PV48_9ACTN</name>
<protein>
    <recommendedName>
        <fullName evidence="2">Sulfatase N-terminal domain-containing protein</fullName>
    </recommendedName>
</protein>